<name>A0ABR9A0J3_9GAMM</name>
<evidence type="ECO:0000313" key="1">
    <source>
        <dbReference type="EMBL" id="MBD8109497.1"/>
    </source>
</evidence>
<evidence type="ECO:0000313" key="2">
    <source>
        <dbReference type="Proteomes" id="UP000661012"/>
    </source>
</evidence>
<reference evidence="1 2" key="1">
    <citation type="journal article" date="2020" name="FEMS Microbiol. Ecol.">
        <title>Temporal dynamics of bacterial communities during seed development and maturation.</title>
        <authorList>
            <person name="Chesneau G."/>
            <person name="Torres-Cortes G."/>
            <person name="Briand M."/>
            <person name="Darrasse A."/>
            <person name="Preveaux A."/>
            <person name="Marais C."/>
            <person name="Jacques M.A."/>
            <person name="Shade A."/>
            <person name="Barret M."/>
        </authorList>
    </citation>
    <scope>NUCLEOTIDE SEQUENCE [LARGE SCALE GENOMIC DNA]</scope>
    <source>
        <strain evidence="1 2">CFBP13732</strain>
    </source>
</reference>
<gene>
    <name evidence="1" type="ORF">IFT93_24505</name>
</gene>
<keyword evidence="2" id="KW-1185">Reference proteome</keyword>
<proteinExistence type="predicted"/>
<sequence>MMEREAILQVLRANPDNCIRAFHRGRPGCSGYTEGRLLIRHYGGLIPDEIVLKPVMFLKVQGDLCVTERWGNDSLGGCTWRLSSAAAGAAE</sequence>
<dbReference type="Proteomes" id="UP000661012">
    <property type="component" value="Unassembled WGS sequence"/>
</dbReference>
<dbReference type="RefSeq" id="WP_191928416.1">
    <property type="nucleotide sequence ID" value="NZ_JACYNN010000097.1"/>
</dbReference>
<comment type="caution">
    <text evidence="1">The sequence shown here is derived from an EMBL/GenBank/DDBJ whole genome shotgun (WGS) entry which is preliminary data.</text>
</comment>
<accession>A0ABR9A0J3</accession>
<organism evidence="1 2">
    <name type="scientific">Erwinia persicina</name>
    <dbReference type="NCBI Taxonomy" id="55211"/>
    <lineage>
        <taxon>Bacteria</taxon>
        <taxon>Pseudomonadati</taxon>
        <taxon>Pseudomonadota</taxon>
        <taxon>Gammaproteobacteria</taxon>
        <taxon>Enterobacterales</taxon>
        <taxon>Erwiniaceae</taxon>
        <taxon>Erwinia</taxon>
    </lineage>
</organism>
<dbReference type="EMBL" id="JACYNN010000097">
    <property type="protein sequence ID" value="MBD8109497.1"/>
    <property type="molecule type" value="Genomic_DNA"/>
</dbReference>
<protein>
    <submittedName>
        <fullName evidence="1">Uncharacterized protein</fullName>
    </submittedName>
</protein>